<evidence type="ECO:0000313" key="3">
    <source>
        <dbReference type="Proteomes" id="UP000003178"/>
    </source>
</evidence>
<accession>B6G233</accession>
<name>B6G233_PEPHT</name>
<gene>
    <name evidence="2" type="ORF">CLOHIR_02195</name>
</gene>
<dbReference type="HOGENOM" id="CLU_1934369_0_0_9"/>
<keyword evidence="3" id="KW-1185">Reference proteome</keyword>
<feature type="transmembrane region" description="Helical" evidence="1">
    <location>
        <begin position="43"/>
        <end position="64"/>
    </location>
</feature>
<dbReference type="AlphaFoldDB" id="B6G233"/>
<evidence type="ECO:0000313" key="2">
    <source>
        <dbReference type="EMBL" id="EEA84177.1"/>
    </source>
</evidence>
<reference evidence="2 3" key="1">
    <citation type="submission" date="2008-09" db="EMBL/GenBank/DDBJ databases">
        <authorList>
            <person name="Fulton L."/>
            <person name="Clifton S."/>
            <person name="Fulton B."/>
            <person name="Xu J."/>
            <person name="Minx P."/>
            <person name="Pepin K.H."/>
            <person name="Johnson M."/>
            <person name="Thiruvilangam P."/>
            <person name="Bhonagiri V."/>
            <person name="Nash W.E."/>
            <person name="Mardis E.R."/>
            <person name="Wilson R.K."/>
        </authorList>
    </citation>
    <scope>NUCLEOTIDE SEQUENCE [LARGE SCALE GENOMIC DNA]</scope>
    <source>
        <strain evidence="2 3">DSM 13275</strain>
    </source>
</reference>
<dbReference type="EMBL" id="ABWP01000086">
    <property type="protein sequence ID" value="EEA84177.1"/>
    <property type="molecule type" value="Genomic_DNA"/>
</dbReference>
<keyword evidence="1" id="KW-1133">Transmembrane helix</keyword>
<proteinExistence type="predicted"/>
<feature type="transmembrane region" description="Helical" evidence="1">
    <location>
        <begin position="100"/>
        <end position="123"/>
    </location>
</feature>
<protein>
    <submittedName>
        <fullName evidence="2">Uncharacterized protein</fullName>
    </submittedName>
</protein>
<sequence>MTKDSKNFKSLFLNIYAAIFPIIILFFSFLSKNALVKYQQMEGNSYIFVGLGYMLFLIVFVLVLTTFNKDVSFISVIIGILLSVFFATPKFLPVSFINLFYSNIFLVFNNMIVAIGMYIAYFISKKRKSI</sequence>
<dbReference type="STRING" id="500633.CLOHIR_02195"/>
<organism evidence="2 3">
    <name type="scientific">Peptacetobacter hiranonis (strain DSM 13275 / JCM 10541 / KCTC 15199 / TO-931)</name>
    <name type="common">Clostridium hiranonis</name>
    <dbReference type="NCBI Taxonomy" id="500633"/>
    <lineage>
        <taxon>Bacteria</taxon>
        <taxon>Bacillati</taxon>
        <taxon>Bacillota</taxon>
        <taxon>Clostridia</taxon>
        <taxon>Peptostreptococcales</taxon>
        <taxon>Peptostreptococcaceae</taxon>
        <taxon>Peptacetobacter</taxon>
    </lineage>
</organism>
<evidence type="ECO:0000256" key="1">
    <source>
        <dbReference type="SAM" id="Phobius"/>
    </source>
</evidence>
<reference evidence="2 3" key="2">
    <citation type="submission" date="2008-10" db="EMBL/GenBank/DDBJ databases">
        <title>Draft genome sequence of Clostridium hiranonis (DSM 13275).</title>
        <authorList>
            <person name="Sudarsanam P."/>
            <person name="Ley R."/>
            <person name="Guruge J."/>
            <person name="Turnbaugh P.J."/>
            <person name="Mahowald M."/>
            <person name="Liep D."/>
            <person name="Gordon J."/>
        </authorList>
    </citation>
    <scope>NUCLEOTIDE SEQUENCE [LARGE SCALE GENOMIC DNA]</scope>
    <source>
        <strain evidence="2 3">DSM 13275</strain>
    </source>
</reference>
<feature type="transmembrane region" description="Helical" evidence="1">
    <location>
        <begin position="12"/>
        <end position="31"/>
    </location>
</feature>
<keyword evidence="1" id="KW-0472">Membrane</keyword>
<comment type="caution">
    <text evidence="2">The sequence shown here is derived from an EMBL/GenBank/DDBJ whole genome shotgun (WGS) entry which is preliminary data.</text>
</comment>
<keyword evidence="1" id="KW-0812">Transmembrane</keyword>
<dbReference type="Proteomes" id="UP000003178">
    <property type="component" value="Unassembled WGS sequence"/>
</dbReference>
<dbReference type="RefSeq" id="WP_006441035.1">
    <property type="nucleotide sequence ID" value="NZ_DS995361.1"/>
</dbReference>
<feature type="transmembrane region" description="Helical" evidence="1">
    <location>
        <begin position="71"/>
        <end position="88"/>
    </location>
</feature>